<evidence type="ECO:0000256" key="7">
    <source>
        <dbReference type="ARBA" id="ARBA00022801"/>
    </source>
</evidence>
<dbReference type="Proteomes" id="UP000315938">
    <property type="component" value="Unassembled WGS sequence"/>
</dbReference>
<proteinExistence type="inferred from homology"/>
<protein>
    <recommendedName>
        <fullName evidence="9">Endoribonuclease YbeY</fullName>
        <ecNumber evidence="9">3.1.-.-</ecNumber>
    </recommendedName>
</protein>
<dbReference type="OMA" id="LRREYCY"/>
<dbReference type="PROSITE" id="PS01306">
    <property type="entry name" value="UPF0054"/>
    <property type="match status" value="1"/>
</dbReference>
<evidence type="ECO:0000313" key="11">
    <source>
        <dbReference type="Proteomes" id="UP000315938"/>
    </source>
</evidence>
<evidence type="ECO:0000256" key="8">
    <source>
        <dbReference type="ARBA" id="ARBA00022833"/>
    </source>
</evidence>
<dbReference type="PANTHER" id="PTHR46986:SF1">
    <property type="entry name" value="ENDORIBONUCLEASE YBEY, CHLOROPLASTIC"/>
    <property type="match status" value="1"/>
</dbReference>
<gene>
    <name evidence="9 10" type="primary">ybeY</name>
    <name evidence="10" type="ORF">FNV44_00860</name>
</gene>
<sequence length="137" mass="16207">MEVNYFNQYKEETTQFEVILETVFKDIKEEKSMQVIFVDNDQIRDINKMYRNIDKPTDVISFPNDDEKDDSLGDIFISIDQAKIQALDYGHTLEREIGFLAVHGYLHLLGYDHHTEAEEKEMFTLQEEILNKANLKR</sequence>
<feature type="binding site" evidence="9">
    <location>
        <position position="113"/>
    </location>
    <ligand>
        <name>Zn(2+)</name>
        <dbReference type="ChEBI" id="CHEBI:29105"/>
        <note>catalytic</note>
    </ligand>
</feature>
<keyword evidence="9" id="KW-0963">Cytoplasm</keyword>
<dbReference type="HAMAP" id="MF_00009">
    <property type="entry name" value="Endoribonucl_YbeY"/>
    <property type="match status" value="1"/>
</dbReference>
<keyword evidence="6 9" id="KW-0255">Endonuclease</keyword>
<feature type="binding site" evidence="9">
    <location>
        <position position="107"/>
    </location>
    <ligand>
        <name>Zn(2+)</name>
        <dbReference type="ChEBI" id="CHEBI:29105"/>
        <note>catalytic</note>
    </ligand>
</feature>
<evidence type="ECO:0000256" key="1">
    <source>
        <dbReference type="ARBA" id="ARBA00010875"/>
    </source>
</evidence>
<evidence type="ECO:0000256" key="3">
    <source>
        <dbReference type="ARBA" id="ARBA00022552"/>
    </source>
</evidence>
<dbReference type="InterPro" id="IPR020549">
    <property type="entry name" value="YbeY_CS"/>
</dbReference>
<keyword evidence="7 9" id="KW-0378">Hydrolase</keyword>
<organism evidence="10 11">
    <name type="scientific">Acholeplasma laidlawii</name>
    <dbReference type="NCBI Taxonomy" id="2148"/>
    <lineage>
        <taxon>Bacteria</taxon>
        <taxon>Bacillati</taxon>
        <taxon>Mycoplasmatota</taxon>
        <taxon>Mollicutes</taxon>
        <taxon>Acholeplasmatales</taxon>
        <taxon>Acholeplasmataceae</taxon>
        <taxon>Acholeplasma</taxon>
    </lineage>
</organism>
<dbReference type="GO" id="GO:0004521">
    <property type="term" value="F:RNA endonuclease activity"/>
    <property type="evidence" value="ECO:0007669"/>
    <property type="project" value="UniProtKB-UniRule"/>
</dbReference>
<keyword evidence="2 9" id="KW-0690">Ribosome biogenesis</keyword>
<comment type="caution">
    <text evidence="10">The sequence shown here is derived from an EMBL/GenBank/DDBJ whole genome shotgun (WGS) entry which is preliminary data.</text>
</comment>
<dbReference type="PANTHER" id="PTHR46986">
    <property type="entry name" value="ENDORIBONUCLEASE YBEY, CHLOROPLASTIC"/>
    <property type="match status" value="1"/>
</dbReference>
<dbReference type="EC" id="3.1.-.-" evidence="9"/>
<comment type="similarity">
    <text evidence="1 9">Belongs to the endoribonuclease YbeY family.</text>
</comment>
<evidence type="ECO:0000256" key="5">
    <source>
        <dbReference type="ARBA" id="ARBA00022723"/>
    </source>
</evidence>
<comment type="function">
    <text evidence="9">Single strand-specific metallo-endoribonuclease involved in late-stage 70S ribosome quality control and in maturation of the 3' terminus of the 16S rRNA.</text>
</comment>
<dbReference type="SUPFAM" id="SSF55486">
    <property type="entry name" value="Metalloproteases ('zincins'), catalytic domain"/>
    <property type="match status" value="1"/>
</dbReference>
<dbReference type="InterPro" id="IPR023091">
    <property type="entry name" value="MetalPrtase_cat_dom_sf_prd"/>
</dbReference>
<dbReference type="NCBIfam" id="TIGR00043">
    <property type="entry name" value="rRNA maturation RNase YbeY"/>
    <property type="match status" value="1"/>
</dbReference>
<name>A0A553IHF3_ACHLA</name>
<comment type="cofactor">
    <cofactor evidence="9">
        <name>Zn(2+)</name>
        <dbReference type="ChEBI" id="CHEBI:29105"/>
    </cofactor>
    <text evidence="9">Binds 1 zinc ion.</text>
</comment>
<dbReference type="GO" id="GO:0005737">
    <property type="term" value="C:cytoplasm"/>
    <property type="evidence" value="ECO:0007669"/>
    <property type="project" value="UniProtKB-SubCell"/>
</dbReference>
<evidence type="ECO:0000256" key="9">
    <source>
        <dbReference type="HAMAP-Rule" id="MF_00009"/>
    </source>
</evidence>
<keyword evidence="5 9" id="KW-0479">Metal-binding</keyword>
<dbReference type="EMBL" id="VKID01000001">
    <property type="protein sequence ID" value="TRX99623.1"/>
    <property type="molecule type" value="Genomic_DNA"/>
</dbReference>
<evidence type="ECO:0000313" key="10">
    <source>
        <dbReference type="EMBL" id="TRX99623.1"/>
    </source>
</evidence>
<dbReference type="AlphaFoldDB" id="A0A553IHF3"/>
<dbReference type="GO" id="GO:0004222">
    <property type="term" value="F:metalloendopeptidase activity"/>
    <property type="evidence" value="ECO:0007669"/>
    <property type="project" value="InterPro"/>
</dbReference>
<dbReference type="InterPro" id="IPR002036">
    <property type="entry name" value="YbeY"/>
</dbReference>
<comment type="subcellular location">
    <subcellularLocation>
        <location evidence="9">Cytoplasm</location>
    </subcellularLocation>
</comment>
<dbReference type="GO" id="GO:0008270">
    <property type="term" value="F:zinc ion binding"/>
    <property type="evidence" value="ECO:0007669"/>
    <property type="project" value="UniProtKB-UniRule"/>
</dbReference>
<dbReference type="RefSeq" id="WP_012242891.1">
    <property type="nucleotide sequence ID" value="NZ_CP103951.1"/>
</dbReference>
<keyword evidence="8 9" id="KW-0862">Zinc</keyword>
<dbReference type="SMR" id="A0A553IHF3"/>
<dbReference type="GO" id="GO:0006364">
    <property type="term" value="P:rRNA processing"/>
    <property type="evidence" value="ECO:0007669"/>
    <property type="project" value="UniProtKB-UniRule"/>
</dbReference>
<keyword evidence="3 9" id="KW-0698">rRNA processing</keyword>
<reference evidence="10 11" key="1">
    <citation type="submission" date="2019-07" db="EMBL/GenBank/DDBJ databases">
        <title>Genome sequence of Acholeplasma laidlawii strain with increased resistance to erythromycin.</title>
        <authorList>
            <person name="Medvedeva E.S."/>
            <person name="Baranova N.B."/>
            <person name="Siniagina M.N."/>
            <person name="Mouzykantov A."/>
            <person name="Chernova O.A."/>
            <person name="Chernov V.M."/>
        </authorList>
    </citation>
    <scope>NUCLEOTIDE SEQUENCE [LARGE SCALE GENOMIC DNA]</scope>
    <source>
        <strain evidence="10 11">PG8REry</strain>
    </source>
</reference>
<accession>A0A553IHF3</accession>
<dbReference type="Pfam" id="PF02130">
    <property type="entry name" value="YbeY"/>
    <property type="match status" value="1"/>
</dbReference>
<feature type="binding site" evidence="9">
    <location>
        <position position="103"/>
    </location>
    <ligand>
        <name>Zn(2+)</name>
        <dbReference type="ChEBI" id="CHEBI:29105"/>
        <note>catalytic</note>
    </ligand>
</feature>
<evidence type="ECO:0000256" key="2">
    <source>
        <dbReference type="ARBA" id="ARBA00022517"/>
    </source>
</evidence>
<dbReference type="Gene3D" id="3.40.390.30">
    <property type="entry name" value="Metalloproteases ('zincins'), catalytic domain"/>
    <property type="match status" value="1"/>
</dbReference>
<evidence type="ECO:0000256" key="6">
    <source>
        <dbReference type="ARBA" id="ARBA00022759"/>
    </source>
</evidence>
<evidence type="ECO:0000256" key="4">
    <source>
        <dbReference type="ARBA" id="ARBA00022722"/>
    </source>
</evidence>
<keyword evidence="4 9" id="KW-0540">Nuclease</keyword>
<dbReference type="GeneID" id="41339098"/>